<dbReference type="Gene3D" id="2.60.120.260">
    <property type="entry name" value="Galactose-binding domain-like"/>
    <property type="match status" value="1"/>
</dbReference>
<keyword evidence="1 4" id="KW-0378">Hydrolase</keyword>
<accession>A0ABV8T296</accession>
<dbReference type="InterPro" id="IPR050585">
    <property type="entry name" value="Xaa-Pro_dipeptidyl-ppase/CocE"/>
</dbReference>
<feature type="chain" id="PRO_5047264142" evidence="2">
    <location>
        <begin position="23"/>
        <end position="638"/>
    </location>
</feature>
<dbReference type="Gene3D" id="3.40.50.1820">
    <property type="entry name" value="alpha/beta hydrolase"/>
    <property type="match status" value="1"/>
</dbReference>
<dbReference type="Proteomes" id="UP001595904">
    <property type="component" value="Unassembled WGS sequence"/>
</dbReference>
<keyword evidence="5" id="KW-1185">Reference proteome</keyword>
<dbReference type="PROSITE" id="PS51257">
    <property type="entry name" value="PROKAR_LIPOPROTEIN"/>
    <property type="match status" value="1"/>
</dbReference>
<dbReference type="InterPro" id="IPR005674">
    <property type="entry name" value="CocE/Ser_esterase"/>
</dbReference>
<dbReference type="Pfam" id="PF08530">
    <property type="entry name" value="PepX_C"/>
    <property type="match status" value="1"/>
</dbReference>
<feature type="domain" description="Xaa-Pro dipeptidyl-peptidase C-terminal" evidence="3">
    <location>
        <begin position="380"/>
        <end position="633"/>
    </location>
</feature>
<evidence type="ECO:0000313" key="4">
    <source>
        <dbReference type="EMBL" id="MFC4313978.1"/>
    </source>
</evidence>
<evidence type="ECO:0000313" key="5">
    <source>
        <dbReference type="Proteomes" id="UP001595904"/>
    </source>
</evidence>
<dbReference type="GO" id="GO:0016787">
    <property type="term" value="F:hydrolase activity"/>
    <property type="evidence" value="ECO:0007669"/>
    <property type="project" value="UniProtKB-KW"/>
</dbReference>
<name>A0ABV8T296_9GAMM</name>
<dbReference type="InterPro" id="IPR029058">
    <property type="entry name" value="AB_hydrolase_fold"/>
</dbReference>
<dbReference type="SMART" id="SM00939">
    <property type="entry name" value="PepX_C"/>
    <property type="match status" value="1"/>
</dbReference>
<dbReference type="SUPFAM" id="SSF49785">
    <property type="entry name" value="Galactose-binding domain-like"/>
    <property type="match status" value="1"/>
</dbReference>
<dbReference type="RefSeq" id="WP_380604778.1">
    <property type="nucleotide sequence ID" value="NZ_JBHSDU010000015.1"/>
</dbReference>
<dbReference type="InterPro" id="IPR000383">
    <property type="entry name" value="Xaa-Pro-like_dom"/>
</dbReference>
<organism evidence="4 5">
    <name type="scientific">Steroidobacter flavus</name>
    <dbReference type="NCBI Taxonomy" id="1842136"/>
    <lineage>
        <taxon>Bacteria</taxon>
        <taxon>Pseudomonadati</taxon>
        <taxon>Pseudomonadota</taxon>
        <taxon>Gammaproteobacteria</taxon>
        <taxon>Steroidobacterales</taxon>
        <taxon>Steroidobacteraceae</taxon>
        <taxon>Steroidobacter</taxon>
    </lineage>
</organism>
<evidence type="ECO:0000256" key="2">
    <source>
        <dbReference type="SAM" id="SignalP"/>
    </source>
</evidence>
<protein>
    <submittedName>
        <fullName evidence="4">CocE/NonD family hydrolase</fullName>
    </submittedName>
</protein>
<keyword evidence="2" id="KW-0732">Signal</keyword>
<dbReference type="PANTHER" id="PTHR43056">
    <property type="entry name" value="PEPTIDASE S9 PROLYL OLIGOPEPTIDASE"/>
    <property type="match status" value="1"/>
</dbReference>
<dbReference type="Gene3D" id="1.10.3020.10">
    <property type="entry name" value="alpha-amino acid ester hydrolase ( Helical cap domain)"/>
    <property type="match status" value="1"/>
</dbReference>
<dbReference type="Pfam" id="PF02129">
    <property type="entry name" value="Peptidase_S15"/>
    <property type="match status" value="1"/>
</dbReference>
<dbReference type="EMBL" id="JBHSDU010000015">
    <property type="protein sequence ID" value="MFC4313978.1"/>
    <property type="molecule type" value="Genomic_DNA"/>
</dbReference>
<gene>
    <name evidence="4" type="ORF">ACFPN2_33195</name>
</gene>
<comment type="caution">
    <text evidence="4">The sequence shown here is derived from an EMBL/GenBank/DDBJ whole genome shotgun (WGS) entry which is preliminary data.</text>
</comment>
<dbReference type="InterPro" id="IPR013736">
    <property type="entry name" value="Xaa-Pro_dipept_C"/>
</dbReference>
<evidence type="ECO:0000259" key="3">
    <source>
        <dbReference type="SMART" id="SM00939"/>
    </source>
</evidence>
<dbReference type="PANTHER" id="PTHR43056:SF10">
    <property type="entry name" value="COCE_NOND FAMILY, PUTATIVE (AFU_ORTHOLOGUE AFUA_7G00600)-RELATED"/>
    <property type="match status" value="1"/>
</dbReference>
<dbReference type="NCBIfam" id="TIGR00976">
    <property type="entry name" value="CocE_NonD"/>
    <property type="match status" value="2"/>
</dbReference>
<proteinExistence type="predicted"/>
<dbReference type="InterPro" id="IPR008979">
    <property type="entry name" value="Galactose-bd-like_sf"/>
</dbReference>
<evidence type="ECO:0000256" key="1">
    <source>
        <dbReference type="ARBA" id="ARBA00022801"/>
    </source>
</evidence>
<dbReference type="SUPFAM" id="SSF53474">
    <property type="entry name" value="alpha/beta-Hydrolases"/>
    <property type="match status" value="1"/>
</dbReference>
<sequence length="638" mass="71311">MRAPYKATLLALAIAACLPASAQSAHYKDWAEIEADLVDKKMLHRPVPMRDGVQLDANIYLPKGKGPFPVVLYRSPYMPDMFFTPGVMPLNDLNAVLLENGYAVVHSNERGRYWSGGEYEYLANAGEDGYDTIDWISKQPWSNGKVGTYGCSSTAENQLKLNTAAHPAHAAAIALGPGAGIGKIGPYSEQGNTFRGGALQLLFASWYRGLIFYGKHGDPRPQYPDNLTVEQRERLGETFRLHPNRGDFGTSPGFDYDKYFRNLPVRDLNKAVNGPVTDWDRFSARTPGDPAWKEISLSNEGDKFGVPMLWGFSWYDVSVGPNVALYNYARENTSTDRARGAQQMFIGPTSHCMMGAEKKQTLVGERNVGDARYDYTARYLEWFDYWLKGVRNNALQRPKVDYYQMGSNKWVSSDSFPLKGTKYVDLYLTSEGRANTLYGDGTLSFSRPKSAAADTFVYDPIRPVQTYGGGACCMGTVKATGSFDQSTLEMRNDILVYNSPVLDKDLTVAGFIEVDLYVSSDAKDTDFTLKLIDVDADGVAYNLDDNILRARYREGYDKQVFMKNGEVYKLTFAPMITANTFKKGHRVRLEVSSSNFPRYDRNLNTGGNNFDESKAVVARNSVHHSDKYLSRIRLPVSP</sequence>
<reference evidence="5" key="1">
    <citation type="journal article" date="2019" name="Int. J. Syst. Evol. Microbiol.">
        <title>The Global Catalogue of Microorganisms (GCM) 10K type strain sequencing project: providing services to taxonomists for standard genome sequencing and annotation.</title>
        <authorList>
            <consortium name="The Broad Institute Genomics Platform"/>
            <consortium name="The Broad Institute Genome Sequencing Center for Infectious Disease"/>
            <person name="Wu L."/>
            <person name="Ma J."/>
        </authorList>
    </citation>
    <scope>NUCLEOTIDE SEQUENCE [LARGE SCALE GENOMIC DNA]</scope>
    <source>
        <strain evidence="5">CGMCC 1.10759</strain>
    </source>
</reference>
<feature type="signal peptide" evidence="2">
    <location>
        <begin position="1"/>
        <end position="22"/>
    </location>
</feature>